<gene>
    <name evidence="2" type="ORF">MVEN_01608700</name>
</gene>
<dbReference type="PANTHER" id="PTHR31912">
    <property type="entry name" value="IP13529P"/>
    <property type="match status" value="1"/>
</dbReference>
<evidence type="ECO:0000313" key="3">
    <source>
        <dbReference type="Proteomes" id="UP000620124"/>
    </source>
</evidence>
<feature type="compositionally biased region" description="Basic and acidic residues" evidence="1">
    <location>
        <begin position="975"/>
        <end position="985"/>
    </location>
</feature>
<proteinExistence type="predicted"/>
<feature type="compositionally biased region" description="Acidic residues" evidence="1">
    <location>
        <begin position="1047"/>
        <end position="1070"/>
    </location>
</feature>
<comment type="caution">
    <text evidence="2">The sequence shown here is derived from an EMBL/GenBank/DDBJ whole genome shotgun (WGS) entry which is preliminary data.</text>
</comment>
<feature type="region of interest" description="Disordered" evidence="1">
    <location>
        <begin position="973"/>
        <end position="1129"/>
    </location>
</feature>
<feature type="compositionally biased region" description="Low complexity" evidence="1">
    <location>
        <begin position="986"/>
        <end position="1011"/>
    </location>
</feature>
<dbReference type="AlphaFoldDB" id="A0A8H7CSI4"/>
<accession>A0A8H7CSI4</accession>
<evidence type="ECO:0000313" key="2">
    <source>
        <dbReference type="EMBL" id="KAF7345868.1"/>
    </source>
</evidence>
<dbReference type="OrthoDB" id="2506088at2759"/>
<organism evidence="2 3">
    <name type="scientific">Mycena venus</name>
    <dbReference type="NCBI Taxonomy" id="2733690"/>
    <lineage>
        <taxon>Eukaryota</taxon>
        <taxon>Fungi</taxon>
        <taxon>Dikarya</taxon>
        <taxon>Basidiomycota</taxon>
        <taxon>Agaricomycotina</taxon>
        <taxon>Agaricomycetes</taxon>
        <taxon>Agaricomycetidae</taxon>
        <taxon>Agaricales</taxon>
        <taxon>Marasmiineae</taxon>
        <taxon>Mycenaceae</taxon>
        <taxon>Mycena</taxon>
    </lineage>
</organism>
<dbReference type="PANTHER" id="PTHR31912:SF34">
    <property type="entry name" value="NOTOCHORD-RELATED PROTEIN"/>
    <property type="match status" value="1"/>
</dbReference>
<evidence type="ECO:0000256" key="1">
    <source>
        <dbReference type="SAM" id="MobiDB-lite"/>
    </source>
</evidence>
<dbReference type="EMBL" id="JACAZI010000013">
    <property type="protein sequence ID" value="KAF7345868.1"/>
    <property type="molecule type" value="Genomic_DNA"/>
</dbReference>
<dbReference type="Proteomes" id="UP000620124">
    <property type="component" value="Unassembled WGS sequence"/>
</dbReference>
<sequence>MGTDARFALDMDGGPTAIDEDDTEEFLAEIMQNAAISDPQIDDILNFESTDYEQKSAEWSPYPSKMLFLLDTLDNLPRLRISNSLMKVFLWILKESGAHDVPSFDHLRKVQQSLRKKCGVPTTQYKSAKGNIFHMNDPRTLIAKDWANPETRKFIRVYPEIPEDSVIREIWHAQKWRKDMDLDNLSPMYAGQYCHFYVNELARLKTGELVIPIRWVKFKNAVCADAFKVEINSEGLATVLDETTILISASELTSNLLDLEDEKAVPQWTDNTTAKGYPNRMPNPKRALAEGDRIYSCFVDYFGDDVSGNRSKSWNKHWNAYMTHRNLPRELLQQEFHVHFISTSPNASVTEQFTAFKTVIEHTHKDPVKVRDAETHETTRLCIYGNAGPSDNPMQSEITGHIGAKGNYMCRKCKAGGTEKEKETDTCFHSLFEPGTPRSKEEILAELKKQTATGIKDAYTQYWIDYLLEQFKEKKGQNPPRSNTEIEEELVQWTLDNEDKIYSGFLTLKGFDPTKDTPVEILHTILLGVVKYIWHSSHTSWNTSQKETYSQRLQSTNTDGLSIHAIRANYIMQYANSLIGRQFKTIAQTNVFHVHGLVTDAQFATWRAVGELSALLWFTEIRNLKEYCNDVRIAAGNVLDAFAVVDPTKIITKIKLHLLAHLPEDITAFGPLVGVMTEIYKCFNAIFRFCSILSNHLAPSRDIALQLADQEGLKHRLTGGWWPSTETAGEWEQAGPAVRTFLHTRPVLQKLVGWTVKNPPVPGSVKLVPLPKRKKGSPPPQLIRVQLSATHAAQALNSANYDMSTTWFPCKQVISASLDECKIASWVFAKSPLTGEIIVGCIDNILDNGSGGAVVILDVFHVSDTRHAIFGMPDIKFLFNAQHDCGAASCTASGKRPRIQERVKSDLMDIFIVHQPLARFIINTHAFHNAHLLRQVLPRHLTVPIPLFLDRQAKHYELAATLRVTKDLKRKRAQEKREAKKREAEANAASATAEETAAGEEAAATGANAETITSPAHSTTRKGKNQSKGKKNKAAKSTKKQTPREIEVEDLEVADTSSDSDSDGPDSDDEERPRKRRKTEREPDSDSDYDGGAEATSEQAAEGGSHRPQRTRRAPPRFAMNVYVDSDSD</sequence>
<reference evidence="2" key="1">
    <citation type="submission" date="2020-05" db="EMBL/GenBank/DDBJ databases">
        <title>Mycena genomes resolve the evolution of fungal bioluminescence.</title>
        <authorList>
            <person name="Tsai I.J."/>
        </authorList>
    </citation>
    <scope>NUCLEOTIDE SEQUENCE</scope>
    <source>
        <strain evidence="2">CCC161011</strain>
    </source>
</reference>
<keyword evidence="3" id="KW-1185">Reference proteome</keyword>
<feature type="compositionally biased region" description="Basic residues" evidence="1">
    <location>
        <begin position="1019"/>
        <end position="1041"/>
    </location>
</feature>
<protein>
    <submittedName>
        <fullName evidence="2">Uncharacterized protein</fullName>
    </submittedName>
</protein>
<name>A0A8H7CSI4_9AGAR</name>